<sequence>GTVQVYFGGTWSSLVHYNWEYHDARAACRQLGWETGAAVTSSGAVYGNPVGPVWPMGFNCGWEEERLMDCPRWNELSSPWITPTADDATTFNDTAGVICRNESAGEGALQLVGSDVMGHGTLQIFHSGRWGVMHSSYVDWRVARIACRELGWTTGDLVPAAGDVYGGAS</sequence>
<evidence type="ECO:0000313" key="4">
    <source>
        <dbReference type="Proteomes" id="UP000001058"/>
    </source>
</evidence>
<dbReference type="OrthoDB" id="422749at2759"/>
<evidence type="ECO:0000256" key="1">
    <source>
        <dbReference type="ARBA" id="ARBA00023157"/>
    </source>
</evidence>
<dbReference type="Proteomes" id="UP000001058">
    <property type="component" value="Unassembled WGS sequence"/>
</dbReference>
<feature type="non-terminal residue" evidence="3">
    <location>
        <position position="169"/>
    </location>
</feature>
<accession>D8UAW1</accession>
<keyword evidence="1" id="KW-1015">Disulfide bond</keyword>
<feature type="domain" description="SRCR" evidence="2">
    <location>
        <begin position="109"/>
        <end position="151"/>
    </location>
</feature>
<evidence type="ECO:0000313" key="3">
    <source>
        <dbReference type="EMBL" id="EFJ43169.1"/>
    </source>
</evidence>
<dbReference type="InterPro" id="IPR001190">
    <property type="entry name" value="SRCR"/>
</dbReference>
<organism evidence="4">
    <name type="scientific">Volvox carteri f. nagariensis</name>
    <dbReference type="NCBI Taxonomy" id="3068"/>
    <lineage>
        <taxon>Eukaryota</taxon>
        <taxon>Viridiplantae</taxon>
        <taxon>Chlorophyta</taxon>
        <taxon>core chlorophytes</taxon>
        <taxon>Chlorophyceae</taxon>
        <taxon>CS clade</taxon>
        <taxon>Chlamydomonadales</taxon>
        <taxon>Volvocaceae</taxon>
        <taxon>Volvox</taxon>
    </lineage>
</organism>
<dbReference type="EMBL" id="GL378375">
    <property type="protein sequence ID" value="EFJ43169.1"/>
    <property type="molecule type" value="Genomic_DNA"/>
</dbReference>
<dbReference type="PANTHER" id="PTHR48071:SF28">
    <property type="entry name" value="SRCR DOMAIN-CONTAINING PROTEIN"/>
    <property type="match status" value="1"/>
</dbReference>
<dbReference type="Pfam" id="PF00530">
    <property type="entry name" value="SRCR"/>
    <property type="match status" value="1"/>
</dbReference>
<feature type="non-terminal residue" evidence="3">
    <location>
        <position position="1"/>
    </location>
</feature>
<dbReference type="SUPFAM" id="SSF56487">
    <property type="entry name" value="SRCR-like"/>
    <property type="match status" value="2"/>
</dbReference>
<dbReference type="KEGG" id="vcn:VOLCADRAFT_34806"/>
<dbReference type="PANTHER" id="PTHR48071">
    <property type="entry name" value="SRCR DOMAIN-CONTAINING PROTEIN"/>
    <property type="match status" value="1"/>
</dbReference>
<gene>
    <name evidence="3" type="ORF">VOLCADRAFT_34806</name>
</gene>
<dbReference type="AlphaFoldDB" id="D8UAW1"/>
<dbReference type="GeneID" id="9614450"/>
<evidence type="ECO:0000259" key="2">
    <source>
        <dbReference type="PROSITE" id="PS50287"/>
    </source>
</evidence>
<dbReference type="InterPro" id="IPR036772">
    <property type="entry name" value="SRCR-like_dom_sf"/>
</dbReference>
<dbReference type="Gene3D" id="3.10.250.10">
    <property type="entry name" value="SRCR-like domain"/>
    <property type="match status" value="2"/>
</dbReference>
<dbReference type="InParanoid" id="D8UAW1"/>
<feature type="domain" description="SRCR" evidence="2">
    <location>
        <begin position="1"/>
        <end position="100"/>
    </location>
</feature>
<dbReference type="GO" id="GO:0016020">
    <property type="term" value="C:membrane"/>
    <property type="evidence" value="ECO:0007669"/>
    <property type="project" value="InterPro"/>
</dbReference>
<name>D8UAW1_VOLCA</name>
<dbReference type="SMART" id="SM00202">
    <property type="entry name" value="SR"/>
    <property type="match status" value="1"/>
</dbReference>
<dbReference type="PROSITE" id="PS50287">
    <property type="entry name" value="SRCR_2"/>
    <property type="match status" value="2"/>
</dbReference>
<protein>
    <recommendedName>
        <fullName evidence="2">SRCR domain-containing protein</fullName>
    </recommendedName>
</protein>
<proteinExistence type="predicted"/>
<dbReference type="RefSeq" id="XP_002955744.1">
    <property type="nucleotide sequence ID" value="XM_002955698.1"/>
</dbReference>
<reference evidence="3 4" key="1">
    <citation type="journal article" date="2010" name="Science">
        <title>Genomic analysis of organismal complexity in the multicellular green alga Volvox carteri.</title>
        <authorList>
            <person name="Prochnik S.E."/>
            <person name="Umen J."/>
            <person name="Nedelcu A.M."/>
            <person name="Hallmann A."/>
            <person name="Miller S.M."/>
            <person name="Nishii I."/>
            <person name="Ferris P."/>
            <person name="Kuo A."/>
            <person name="Mitros T."/>
            <person name="Fritz-Laylin L.K."/>
            <person name="Hellsten U."/>
            <person name="Chapman J."/>
            <person name="Simakov O."/>
            <person name="Rensing S.A."/>
            <person name="Terry A."/>
            <person name="Pangilinan J."/>
            <person name="Kapitonov V."/>
            <person name="Jurka J."/>
            <person name="Salamov A."/>
            <person name="Shapiro H."/>
            <person name="Schmutz J."/>
            <person name="Grimwood J."/>
            <person name="Lindquist E."/>
            <person name="Lucas S."/>
            <person name="Grigoriev I.V."/>
            <person name="Schmitt R."/>
            <person name="Kirk D."/>
            <person name="Rokhsar D.S."/>
        </authorList>
    </citation>
    <scope>NUCLEOTIDE SEQUENCE [LARGE SCALE GENOMIC DNA]</scope>
    <source>
        <strain evidence="4">f. Nagariensis / Eve</strain>
    </source>
</reference>
<keyword evidence="4" id="KW-1185">Reference proteome</keyword>